<keyword evidence="1" id="KW-1133">Transmembrane helix</keyword>
<dbReference type="Pfam" id="PF11158">
    <property type="entry name" value="DUF2938"/>
    <property type="match status" value="1"/>
</dbReference>
<accession>A0A4D7QDT2</accession>
<gene>
    <name evidence="2" type="ORF">E8L99_10555</name>
</gene>
<dbReference type="AlphaFoldDB" id="A0A4D7QDT2"/>
<keyword evidence="1" id="KW-0812">Transmembrane</keyword>
<dbReference type="Proteomes" id="UP000298588">
    <property type="component" value="Chromosome"/>
</dbReference>
<feature type="transmembrane region" description="Helical" evidence="1">
    <location>
        <begin position="99"/>
        <end position="117"/>
    </location>
</feature>
<sequence>MWDFIYRSLVMGIGATALIDIWSIVLQRVAGIPPANWAMVGRWVGHLARGTFAHEDIGKAEPVANELAIGWVFHYAVGVAFGAATLILGGAGWAAAPTILPPMIIGWVTVGAGWFILSPGLGGGLAASKRPNPNKIRILNVVAHTIFGFGMYLCALAIR</sequence>
<protein>
    <submittedName>
        <fullName evidence="2">DUF2938 domain-containing protein</fullName>
    </submittedName>
</protein>
<name>A0A4D7QDT2_9HYPH</name>
<keyword evidence="3" id="KW-1185">Reference proteome</keyword>
<dbReference type="EMBL" id="CP039865">
    <property type="protein sequence ID" value="QCK86160.1"/>
    <property type="molecule type" value="Genomic_DNA"/>
</dbReference>
<dbReference type="KEGG" id="paqt:E8L99_10555"/>
<dbReference type="RefSeq" id="WP_137099492.1">
    <property type="nucleotide sequence ID" value="NZ_CP039865.1"/>
</dbReference>
<keyword evidence="1" id="KW-0472">Membrane</keyword>
<proteinExistence type="predicted"/>
<reference evidence="2 3" key="1">
    <citation type="submission" date="2019-04" db="EMBL/GenBank/DDBJ databases">
        <title>Phreatobacter aquaticus sp. nov.</title>
        <authorList>
            <person name="Choi A."/>
            <person name="Baek K."/>
        </authorList>
    </citation>
    <scope>NUCLEOTIDE SEQUENCE [LARGE SCALE GENOMIC DNA]</scope>
    <source>
        <strain evidence="2 3">NMCR1094</strain>
    </source>
</reference>
<feature type="transmembrane region" description="Helical" evidence="1">
    <location>
        <begin position="6"/>
        <end position="26"/>
    </location>
</feature>
<feature type="transmembrane region" description="Helical" evidence="1">
    <location>
        <begin position="138"/>
        <end position="158"/>
    </location>
</feature>
<dbReference type="OrthoDB" id="9812539at2"/>
<evidence type="ECO:0000313" key="3">
    <source>
        <dbReference type="Proteomes" id="UP000298588"/>
    </source>
</evidence>
<organism evidence="2 3">
    <name type="scientific">Phreatobacter aquaticus</name>
    <dbReference type="NCBI Taxonomy" id="2570229"/>
    <lineage>
        <taxon>Bacteria</taxon>
        <taxon>Pseudomonadati</taxon>
        <taxon>Pseudomonadota</taxon>
        <taxon>Alphaproteobacteria</taxon>
        <taxon>Hyphomicrobiales</taxon>
        <taxon>Phreatobacteraceae</taxon>
        <taxon>Phreatobacter</taxon>
    </lineage>
</organism>
<dbReference type="InterPro" id="IPR021329">
    <property type="entry name" value="DUF2938"/>
</dbReference>
<evidence type="ECO:0000256" key="1">
    <source>
        <dbReference type="SAM" id="Phobius"/>
    </source>
</evidence>
<feature type="transmembrane region" description="Helical" evidence="1">
    <location>
        <begin position="72"/>
        <end position="93"/>
    </location>
</feature>
<evidence type="ECO:0000313" key="2">
    <source>
        <dbReference type="EMBL" id="QCK86160.1"/>
    </source>
</evidence>